<dbReference type="EMBL" id="LAZR01008508">
    <property type="protein sequence ID" value="KKM78314.1"/>
    <property type="molecule type" value="Genomic_DNA"/>
</dbReference>
<name>A0A0F9K858_9ZZZZ</name>
<evidence type="ECO:0000313" key="1">
    <source>
        <dbReference type="EMBL" id="KKM78314.1"/>
    </source>
</evidence>
<gene>
    <name evidence="1" type="ORF">LCGC14_1361140</name>
</gene>
<organism evidence="1">
    <name type="scientific">marine sediment metagenome</name>
    <dbReference type="NCBI Taxonomy" id="412755"/>
    <lineage>
        <taxon>unclassified sequences</taxon>
        <taxon>metagenomes</taxon>
        <taxon>ecological metagenomes</taxon>
    </lineage>
</organism>
<sequence length="48" mass="5770">PQPYNMVITAWAHREARFQFLETWNRLVNEHERVPPYPCEWGLDVTDG</sequence>
<proteinExistence type="predicted"/>
<dbReference type="AlphaFoldDB" id="A0A0F9K858"/>
<accession>A0A0F9K858</accession>
<reference evidence="1" key="1">
    <citation type="journal article" date="2015" name="Nature">
        <title>Complex archaea that bridge the gap between prokaryotes and eukaryotes.</title>
        <authorList>
            <person name="Spang A."/>
            <person name="Saw J.H."/>
            <person name="Jorgensen S.L."/>
            <person name="Zaremba-Niedzwiedzka K."/>
            <person name="Martijn J."/>
            <person name="Lind A.E."/>
            <person name="van Eijk R."/>
            <person name="Schleper C."/>
            <person name="Guy L."/>
            <person name="Ettema T.J."/>
        </authorList>
    </citation>
    <scope>NUCLEOTIDE SEQUENCE</scope>
</reference>
<protein>
    <submittedName>
        <fullName evidence="1">Uncharacterized protein</fullName>
    </submittedName>
</protein>
<comment type="caution">
    <text evidence="1">The sequence shown here is derived from an EMBL/GenBank/DDBJ whole genome shotgun (WGS) entry which is preliminary data.</text>
</comment>
<feature type="non-terminal residue" evidence="1">
    <location>
        <position position="1"/>
    </location>
</feature>